<feature type="chain" id="PRO_5004495541" description="ATPase" evidence="1">
    <location>
        <begin position="24"/>
        <end position="59"/>
    </location>
</feature>
<gene>
    <name evidence="2" type="ORF">A13A_01121</name>
</gene>
<evidence type="ECO:0000313" key="2">
    <source>
        <dbReference type="EMBL" id="EOX00383.1"/>
    </source>
</evidence>
<evidence type="ECO:0008006" key="4">
    <source>
        <dbReference type="Google" id="ProtNLM"/>
    </source>
</evidence>
<proteinExistence type="predicted"/>
<sequence>MKLKKLPWFSLGLIALAVGNAYATQLLDNYSIISYITDEESPIEIKNNTSTSNGEYLIT</sequence>
<dbReference type="Proteomes" id="UP000014179">
    <property type="component" value="Unassembled WGS sequence"/>
</dbReference>
<dbReference type="EMBL" id="ASUG01000024">
    <property type="protein sequence ID" value="EOX00383.1"/>
    <property type="molecule type" value="Genomic_DNA"/>
</dbReference>
<dbReference type="AlphaFoldDB" id="S1PGP5"/>
<evidence type="ECO:0000313" key="3">
    <source>
        <dbReference type="Proteomes" id="UP000014179"/>
    </source>
</evidence>
<dbReference type="RefSeq" id="WP_001374999.1">
    <property type="nucleotide sequence ID" value="NZ_KE136859.1"/>
</dbReference>
<accession>S1PGP5</accession>
<dbReference type="PATRIC" id="fig|1181728.3.peg.1154"/>
<organism evidence="2 3">
    <name type="scientific">Escherichia coli KTE182</name>
    <dbReference type="NCBI Taxonomy" id="1181728"/>
    <lineage>
        <taxon>Bacteria</taxon>
        <taxon>Pseudomonadati</taxon>
        <taxon>Pseudomonadota</taxon>
        <taxon>Gammaproteobacteria</taxon>
        <taxon>Enterobacterales</taxon>
        <taxon>Enterobacteriaceae</taxon>
        <taxon>Escherichia</taxon>
    </lineage>
</organism>
<reference evidence="2 3" key="1">
    <citation type="submission" date="2013-01" db="EMBL/GenBank/DDBJ databases">
        <title>The Genome Sequence of Escherichia coli KTE182.</title>
        <authorList>
            <consortium name="The Broad Institute Genome Sequencing Platform"/>
            <consortium name="The Broad Institute Genome Sequencing Center for Infectious Disease"/>
            <person name="Feldgarden M."/>
            <person name="Nielsen K.L."/>
            <person name="Frimodt-Moller N."/>
            <person name="Andersen P.S."/>
            <person name="Walker B."/>
            <person name="Young S.K."/>
            <person name="Zeng Q."/>
            <person name="Gargeya S."/>
            <person name="Fitzgerald M."/>
            <person name="Haas B."/>
            <person name="Abouelleil A."/>
            <person name="Alvarado L."/>
            <person name="Arachchi H.M."/>
            <person name="Berlin A.M."/>
            <person name="Chapman S.B."/>
            <person name="Dewar J."/>
            <person name="Goldberg J."/>
            <person name="Griggs A."/>
            <person name="Gujja S."/>
            <person name="Hansen M."/>
            <person name="Howarth C."/>
            <person name="Imamovic A."/>
            <person name="Larimer J."/>
            <person name="McCowan C."/>
            <person name="Murphy C."/>
            <person name="Neiman D."/>
            <person name="Pearson M."/>
            <person name="Priest M."/>
            <person name="Roberts A."/>
            <person name="Saif S."/>
            <person name="Shea T."/>
            <person name="Sisk P."/>
            <person name="Sykes S."/>
            <person name="Wortman J."/>
            <person name="Nusbaum C."/>
            <person name="Birren B."/>
        </authorList>
    </citation>
    <scope>NUCLEOTIDE SEQUENCE [LARGE SCALE GENOMIC DNA]</scope>
    <source>
        <strain evidence="2 3">KTE182</strain>
    </source>
</reference>
<evidence type="ECO:0000256" key="1">
    <source>
        <dbReference type="SAM" id="SignalP"/>
    </source>
</evidence>
<keyword evidence="1" id="KW-0732">Signal</keyword>
<name>S1PGP5_ECOLX</name>
<feature type="signal peptide" evidence="1">
    <location>
        <begin position="1"/>
        <end position="23"/>
    </location>
</feature>
<dbReference type="HOGENOM" id="CLU_210234_0_0_6"/>
<comment type="caution">
    <text evidence="2">The sequence shown here is derived from an EMBL/GenBank/DDBJ whole genome shotgun (WGS) entry which is preliminary data.</text>
</comment>
<protein>
    <recommendedName>
        <fullName evidence="4">ATPase</fullName>
    </recommendedName>
</protein>